<dbReference type="Pfam" id="PF21095">
    <property type="entry name" value="CarD_C"/>
    <property type="match status" value="1"/>
</dbReference>
<dbReference type="InterPro" id="IPR042215">
    <property type="entry name" value="CarD-like_C"/>
</dbReference>
<evidence type="ECO:0000313" key="3">
    <source>
        <dbReference type="Proteomes" id="UP001519921"/>
    </source>
</evidence>
<evidence type="ECO:0000259" key="1">
    <source>
        <dbReference type="SMART" id="SM01058"/>
    </source>
</evidence>
<name>A0ABS7AJS4_9CLOT</name>
<gene>
    <name evidence="2" type="ORF">KYD98_01030</name>
</gene>
<sequence length="163" mass="18638">MFNVGDIVVYPNQGVGMIDVIEERTFKGEAQSYYKIHLFNNTMKLILPCSKAEISNIRLISDSKILDNNLKNINEFQTNIDELIKSNFKERAVVNNSKIKSGTLEDYLEVFCNLTQLKTQHSLNSSEKDMLRKTKNMLIEEISQSKNLSNNEASNLLDKAVIF</sequence>
<evidence type="ECO:0000313" key="2">
    <source>
        <dbReference type="EMBL" id="MBW6408671.1"/>
    </source>
</evidence>
<dbReference type="EMBL" id="JAHXPT010000001">
    <property type="protein sequence ID" value="MBW6408671.1"/>
    <property type="molecule type" value="Genomic_DNA"/>
</dbReference>
<protein>
    <submittedName>
        <fullName evidence="2">CarD family transcriptional regulator</fullName>
    </submittedName>
</protein>
<dbReference type="InterPro" id="IPR036101">
    <property type="entry name" value="CarD-like/TRCF_RID_sf"/>
</dbReference>
<dbReference type="InterPro" id="IPR048792">
    <property type="entry name" value="CarD_C"/>
</dbReference>
<proteinExistence type="predicted"/>
<dbReference type="Pfam" id="PF02559">
    <property type="entry name" value="CarD_TRCF_RID"/>
    <property type="match status" value="1"/>
</dbReference>
<dbReference type="PANTHER" id="PTHR38447:SF1">
    <property type="entry name" value="RNA POLYMERASE-BINDING TRANSCRIPTION FACTOR CARD"/>
    <property type="match status" value="1"/>
</dbReference>
<comment type="caution">
    <text evidence="2">The sequence shown here is derived from an EMBL/GenBank/DDBJ whole genome shotgun (WGS) entry which is preliminary data.</text>
</comment>
<dbReference type="Gene3D" id="2.40.10.170">
    <property type="match status" value="1"/>
</dbReference>
<dbReference type="Proteomes" id="UP001519921">
    <property type="component" value="Unassembled WGS sequence"/>
</dbReference>
<keyword evidence="3" id="KW-1185">Reference proteome</keyword>
<dbReference type="RefSeq" id="WP_219777732.1">
    <property type="nucleotide sequence ID" value="NZ_JAHXPT010000001.1"/>
</dbReference>
<dbReference type="SUPFAM" id="SSF141259">
    <property type="entry name" value="CarD-like"/>
    <property type="match status" value="1"/>
</dbReference>
<dbReference type="SMART" id="SM01058">
    <property type="entry name" value="CarD_TRCF"/>
    <property type="match status" value="1"/>
</dbReference>
<dbReference type="InterPro" id="IPR052531">
    <property type="entry name" value="CarD-like_regulator"/>
</dbReference>
<feature type="domain" description="CarD-like/TRCF RNAP-interacting" evidence="1">
    <location>
        <begin position="1"/>
        <end position="115"/>
    </location>
</feature>
<dbReference type="InterPro" id="IPR003711">
    <property type="entry name" value="CarD-like/TRCF_RID"/>
</dbReference>
<dbReference type="PANTHER" id="PTHR38447">
    <property type="entry name" value="TRANSCRIPTION FACTOR YDEB-RELATED"/>
    <property type="match status" value="1"/>
</dbReference>
<organism evidence="2 3">
    <name type="scientific">Clostridium weizhouense</name>
    <dbReference type="NCBI Taxonomy" id="2859781"/>
    <lineage>
        <taxon>Bacteria</taxon>
        <taxon>Bacillati</taxon>
        <taxon>Bacillota</taxon>
        <taxon>Clostridia</taxon>
        <taxon>Eubacteriales</taxon>
        <taxon>Clostridiaceae</taxon>
        <taxon>Clostridium</taxon>
    </lineage>
</organism>
<dbReference type="Gene3D" id="1.20.58.1290">
    <property type="entry name" value="CarD-like, C-terminal domain"/>
    <property type="match status" value="1"/>
</dbReference>
<reference evidence="2 3" key="1">
    <citation type="submission" date="2021-07" db="EMBL/GenBank/DDBJ databases">
        <title>Clostridium weizhouense sp. nov., an anaerobic bacterium isolated from activated sludge of Petroleum wastewater.</title>
        <authorList>
            <person name="Li Q."/>
        </authorList>
    </citation>
    <scope>NUCLEOTIDE SEQUENCE [LARGE SCALE GENOMIC DNA]</scope>
    <source>
        <strain evidence="2 3">YB-6</strain>
    </source>
</reference>
<accession>A0ABS7AJS4</accession>